<dbReference type="EMBL" id="JADCNM010000002">
    <property type="protein sequence ID" value="KAG0493250.1"/>
    <property type="molecule type" value="Genomic_DNA"/>
</dbReference>
<comment type="caution">
    <text evidence="1">The sequence shown here is derived from an EMBL/GenBank/DDBJ whole genome shotgun (WGS) entry which is preliminary data.</text>
</comment>
<proteinExistence type="predicted"/>
<name>A0A835RJ52_VANPL</name>
<reference evidence="1 2" key="1">
    <citation type="journal article" date="2020" name="Nat. Food">
        <title>A phased Vanilla planifolia genome enables genetic improvement of flavour and production.</title>
        <authorList>
            <person name="Hasing T."/>
            <person name="Tang H."/>
            <person name="Brym M."/>
            <person name="Khazi F."/>
            <person name="Huang T."/>
            <person name="Chambers A.H."/>
        </authorList>
    </citation>
    <scope>NUCLEOTIDE SEQUENCE [LARGE SCALE GENOMIC DNA]</scope>
    <source>
        <tissue evidence="1">Leaf</tissue>
    </source>
</reference>
<evidence type="ECO:0000313" key="2">
    <source>
        <dbReference type="Proteomes" id="UP000639772"/>
    </source>
</evidence>
<protein>
    <submittedName>
        <fullName evidence="1">Uncharacterized protein</fullName>
    </submittedName>
</protein>
<dbReference type="Proteomes" id="UP000639772">
    <property type="component" value="Unassembled WGS sequence"/>
</dbReference>
<dbReference type="AlphaFoldDB" id="A0A835RJ52"/>
<organism evidence="1 2">
    <name type="scientific">Vanilla planifolia</name>
    <name type="common">Vanilla</name>
    <dbReference type="NCBI Taxonomy" id="51239"/>
    <lineage>
        <taxon>Eukaryota</taxon>
        <taxon>Viridiplantae</taxon>
        <taxon>Streptophyta</taxon>
        <taxon>Embryophyta</taxon>
        <taxon>Tracheophyta</taxon>
        <taxon>Spermatophyta</taxon>
        <taxon>Magnoliopsida</taxon>
        <taxon>Liliopsida</taxon>
        <taxon>Asparagales</taxon>
        <taxon>Orchidaceae</taxon>
        <taxon>Vanilloideae</taxon>
        <taxon>Vanilleae</taxon>
        <taxon>Vanilla</taxon>
    </lineage>
</organism>
<evidence type="ECO:0000313" key="1">
    <source>
        <dbReference type="EMBL" id="KAG0493250.1"/>
    </source>
</evidence>
<gene>
    <name evidence="1" type="ORF">HPP92_004244</name>
</gene>
<accession>A0A835RJ52</accession>
<sequence>MPLGNVVASNLSLKQIGEEVQNSKFCSDNMVLILAHRSLCRACVLLKGIAMSKLLFTVVWDKDNKEILLLPMFKKNFLKILGIS</sequence>